<keyword evidence="7" id="KW-0653">Protein transport</keyword>
<evidence type="ECO:0000313" key="13">
    <source>
        <dbReference type="Proteomes" id="UP000267821"/>
    </source>
</evidence>
<evidence type="ECO:0000256" key="3">
    <source>
        <dbReference type="ARBA" id="ARBA00020796"/>
    </source>
</evidence>
<keyword evidence="4" id="KW-0813">Transport</keyword>
<evidence type="ECO:0000256" key="9">
    <source>
        <dbReference type="ARBA" id="ARBA00023010"/>
    </source>
</evidence>
<evidence type="ECO:0000256" key="2">
    <source>
        <dbReference type="ARBA" id="ARBA00006355"/>
    </source>
</evidence>
<evidence type="ECO:0000256" key="8">
    <source>
        <dbReference type="ARBA" id="ARBA00022989"/>
    </source>
</evidence>
<name>A0A3N4LAQ4_9PEZI</name>
<organism evidence="12 13">
    <name type="scientific">Terfezia boudieri ATCC MYA-4762</name>
    <dbReference type="NCBI Taxonomy" id="1051890"/>
    <lineage>
        <taxon>Eukaryota</taxon>
        <taxon>Fungi</taxon>
        <taxon>Dikarya</taxon>
        <taxon>Ascomycota</taxon>
        <taxon>Pezizomycotina</taxon>
        <taxon>Pezizomycetes</taxon>
        <taxon>Pezizales</taxon>
        <taxon>Pezizaceae</taxon>
        <taxon>Terfezia</taxon>
    </lineage>
</organism>
<keyword evidence="6" id="KW-0999">Mitochondrion inner membrane</keyword>
<evidence type="ECO:0000256" key="1">
    <source>
        <dbReference type="ARBA" id="ARBA00004434"/>
    </source>
</evidence>
<reference evidence="12 13" key="1">
    <citation type="journal article" date="2018" name="Nat. Ecol. Evol.">
        <title>Pezizomycetes genomes reveal the molecular basis of ectomycorrhizal truffle lifestyle.</title>
        <authorList>
            <person name="Murat C."/>
            <person name="Payen T."/>
            <person name="Noel B."/>
            <person name="Kuo A."/>
            <person name="Morin E."/>
            <person name="Chen J."/>
            <person name="Kohler A."/>
            <person name="Krizsan K."/>
            <person name="Balestrini R."/>
            <person name="Da Silva C."/>
            <person name="Montanini B."/>
            <person name="Hainaut M."/>
            <person name="Levati E."/>
            <person name="Barry K.W."/>
            <person name="Belfiori B."/>
            <person name="Cichocki N."/>
            <person name="Clum A."/>
            <person name="Dockter R.B."/>
            <person name="Fauchery L."/>
            <person name="Guy J."/>
            <person name="Iotti M."/>
            <person name="Le Tacon F."/>
            <person name="Lindquist E.A."/>
            <person name="Lipzen A."/>
            <person name="Malagnac F."/>
            <person name="Mello A."/>
            <person name="Molinier V."/>
            <person name="Miyauchi S."/>
            <person name="Poulain J."/>
            <person name="Riccioni C."/>
            <person name="Rubini A."/>
            <person name="Sitrit Y."/>
            <person name="Splivallo R."/>
            <person name="Traeger S."/>
            <person name="Wang M."/>
            <person name="Zifcakova L."/>
            <person name="Wipf D."/>
            <person name="Zambonelli A."/>
            <person name="Paolocci F."/>
            <person name="Nowrousian M."/>
            <person name="Ottonello S."/>
            <person name="Baldrian P."/>
            <person name="Spatafora J.W."/>
            <person name="Henrissat B."/>
            <person name="Nagy L.G."/>
            <person name="Aury J.M."/>
            <person name="Wincker P."/>
            <person name="Grigoriev I.V."/>
            <person name="Bonfante P."/>
            <person name="Martin F.M."/>
        </authorList>
    </citation>
    <scope>NUCLEOTIDE SEQUENCE [LARGE SCALE GENOMIC DNA]</scope>
    <source>
        <strain evidence="12 13">ATCC MYA-4762</strain>
    </source>
</reference>
<evidence type="ECO:0000256" key="6">
    <source>
        <dbReference type="ARBA" id="ARBA00022792"/>
    </source>
</evidence>
<dbReference type="AlphaFoldDB" id="A0A3N4LAQ4"/>
<keyword evidence="9" id="KW-0811">Translocation</keyword>
<evidence type="ECO:0000256" key="11">
    <source>
        <dbReference type="ARBA" id="ARBA00023136"/>
    </source>
</evidence>
<dbReference type="EMBL" id="ML121609">
    <property type="protein sequence ID" value="RPB18818.1"/>
    <property type="molecule type" value="Genomic_DNA"/>
</dbReference>
<dbReference type="Proteomes" id="UP000267821">
    <property type="component" value="Unassembled WGS sequence"/>
</dbReference>
<evidence type="ECO:0000256" key="7">
    <source>
        <dbReference type="ARBA" id="ARBA00022927"/>
    </source>
</evidence>
<keyword evidence="5" id="KW-0812">Transmembrane</keyword>
<comment type="subcellular location">
    <subcellularLocation>
        <location evidence="1">Mitochondrion inner membrane</location>
        <topology evidence="1">Single-pass membrane protein</topology>
    </subcellularLocation>
</comment>
<dbReference type="Pfam" id="PF11711">
    <property type="entry name" value="Tim54"/>
    <property type="match status" value="1"/>
</dbReference>
<dbReference type="GO" id="GO:0005743">
    <property type="term" value="C:mitochondrial inner membrane"/>
    <property type="evidence" value="ECO:0007669"/>
    <property type="project" value="UniProtKB-SubCell"/>
</dbReference>
<dbReference type="InParanoid" id="A0A3N4LAQ4"/>
<dbReference type="GO" id="GO:0015031">
    <property type="term" value="P:protein transport"/>
    <property type="evidence" value="ECO:0007669"/>
    <property type="project" value="UniProtKB-KW"/>
</dbReference>
<accession>A0A3N4LAQ4</accession>
<evidence type="ECO:0000256" key="5">
    <source>
        <dbReference type="ARBA" id="ARBA00022692"/>
    </source>
</evidence>
<keyword evidence="11" id="KW-0472">Membrane</keyword>
<evidence type="ECO:0000313" key="12">
    <source>
        <dbReference type="EMBL" id="RPB18818.1"/>
    </source>
</evidence>
<comment type="similarity">
    <text evidence="2">Belongs to the TIM54 family.</text>
</comment>
<gene>
    <name evidence="12" type="ORF">L211DRAFT_689920</name>
</gene>
<keyword evidence="8" id="KW-1133">Transmembrane helix</keyword>
<dbReference type="STRING" id="1051890.A0A3N4LAQ4"/>
<proteinExistence type="inferred from homology"/>
<sequence>MFPYEKDSLPVVSPVAVVPFPHLLGFLNTPFRIYRYLTQRHLADRVGRETAALCLGFSRPFHSFTPTPLAENGQATIVPNALRSVDGKANDGGGGHAGEVDVGCYPEEEQDWNKKYRVVPSDDELALPTKTVVREGPNGEKVEEQVEDLSEQQRYQLSAKRDAKEWAGPIIVDGRIVRRLKRYDQAVVTPEAEFQIQ</sequence>
<dbReference type="InterPro" id="IPR021056">
    <property type="entry name" value="Mt_import_IM_translocase_Tim54"/>
</dbReference>
<evidence type="ECO:0000256" key="4">
    <source>
        <dbReference type="ARBA" id="ARBA00022448"/>
    </source>
</evidence>
<keyword evidence="13" id="KW-1185">Reference proteome</keyword>
<keyword evidence="10" id="KW-0496">Mitochondrion</keyword>
<dbReference type="OrthoDB" id="5598305at2759"/>
<protein>
    <recommendedName>
        <fullName evidence="3">Mitochondrial import inner membrane translocase subunit TIM54</fullName>
    </recommendedName>
</protein>
<evidence type="ECO:0000256" key="10">
    <source>
        <dbReference type="ARBA" id="ARBA00023128"/>
    </source>
</evidence>